<keyword evidence="2" id="KW-1133">Transmembrane helix</keyword>
<dbReference type="AlphaFoldDB" id="A0A6F8YEB2"/>
<dbReference type="EMBL" id="AP022871">
    <property type="protein sequence ID" value="BCB84442.1"/>
    <property type="molecule type" value="Genomic_DNA"/>
</dbReference>
<dbReference type="Proteomes" id="UP000503011">
    <property type="component" value="Chromosome"/>
</dbReference>
<sequence length="222" mass="24568">MIHKPNPHGFSLLGVLVAILVVVLLIAGGVYVWQRNKDDNNKQSNNTNAQTDKSKEDKQNEVEELDATANWVPVATQDGAFEMKVPDGWKLTRHPGNFLGAMDVTHLPGTRAVIEDSNTEYTGHSLRFRASITPLDDAGLGPQWASPQPGLEESTEDFSIGSLHGKRYKGVFTQDGRQTLYEYVFDLGSDKKLDIVYVVEQGKNDKDDVVTVEKAISTIELK</sequence>
<feature type="compositionally biased region" description="Basic and acidic residues" evidence="1">
    <location>
        <begin position="52"/>
        <end position="61"/>
    </location>
</feature>
<evidence type="ECO:0000313" key="3">
    <source>
        <dbReference type="EMBL" id="BCB84442.1"/>
    </source>
</evidence>
<evidence type="ECO:0000313" key="4">
    <source>
        <dbReference type="Proteomes" id="UP000503011"/>
    </source>
</evidence>
<keyword evidence="2" id="KW-0472">Membrane</keyword>
<evidence type="ECO:0000256" key="2">
    <source>
        <dbReference type="SAM" id="Phobius"/>
    </source>
</evidence>
<evidence type="ECO:0000256" key="1">
    <source>
        <dbReference type="SAM" id="MobiDB-lite"/>
    </source>
</evidence>
<accession>A0A6F8YEB2</accession>
<dbReference type="RefSeq" id="WP_173155606.1">
    <property type="nucleotide sequence ID" value="NZ_AP022871.1"/>
</dbReference>
<dbReference type="KEGG" id="psuu:Psuf_017550"/>
<feature type="region of interest" description="Disordered" evidence="1">
    <location>
        <begin position="36"/>
        <end position="68"/>
    </location>
</feature>
<proteinExistence type="predicted"/>
<reference evidence="3 4" key="1">
    <citation type="submission" date="2020-03" db="EMBL/GenBank/DDBJ databases">
        <title>Whole genome shotgun sequence of Phytohabitans suffuscus NBRC 105367.</title>
        <authorList>
            <person name="Komaki H."/>
            <person name="Tamura T."/>
        </authorList>
    </citation>
    <scope>NUCLEOTIDE SEQUENCE [LARGE SCALE GENOMIC DNA]</scope>
    <source>
        <strain evidence="3 4">NBRC 105367</strain>
    </source>
</reference>
<keyword evidence="4" id="KW-1185">Reference proteome</keyword>
<feature type="compositionally biased region" description="Polar residues" evidence="1">
    <location>
        <begin position="42"/>
        <end position="51"/>
    </location>
</feature>
<feature type="transmembrane region" description="Helical" evidence="2">
    <location>
        <begin position="12"/>
        <end position="33"/>
    </location>
</feature>
<gene>
    <name evidence="3" type="ORF">Psuf_017550</name>
</gene>
<reference evidence="3 4" key="2">
    <citation type="submission" date="2020-03" db="EMBL/GenBank/DDBJ databases">
        <authorList>
            <person name="Ichikawa N."/>
            <person name="Kimura A."/>
            <person name="Kitahashi Y."/>
            <person name="Uohara A."/>
        </authorList>
    </citation>
    <scope>NUCLEOTIDE SEQUENCE [LARGE SCALE GENOMIC DNA]</scope>
    <source>
        <strain evidence="3 4">NBRC 105367</strain>
    </source>
</reference>
<protein>
    <submittedName>
        <fullName evidence="3">Uncharacterized protein</fullName>
    </submittedName>
</protein>
<keyword evidence="2" id="KW-0812">Transmembrane</keyword>
<name>A0A6F8YEB2_9ACTN</name>
<organism evidence="3 4">
    <name type="scientific">Phytohabitans suffuscus</name>
    <dbReference type="NCBI Taxonomy" id="624315"/>
    <lineage>
        <taxon>Bacteria</taxon>
        <taxon>Bacillati</taxon>
        <taxon>Actinomycetota</taxon>
        <taxon>Actinomycetes</taxon>
        <taxon>Micromonosporales</taxon>
        <taxon>Micromonosporaceae</taxon>
    </lineage>
</organism>